<protein>
    <submittedName>
        <fullName evidence="4">SAM-dependent methyltransferase, BioC-like protein</fullName>
    </submittedName>
</protein>
<dbReference type="Pfam" id="PF08241">
    <property type="entry name" value="Methyltransf_11"/>
    <property type="match status" value="1"/>
</dbReference>
<keyword evidence="2 4" id="KW-0808">Transferase</keyword>
<dbReference type="PANTHER" id="PTHR13090:SF1">
    <property type="entry name" value="ARGININE-HYDROXYLASE NDUFAF5, MITOCHONDRIAL"/>
    <property type="match status" value="1"/>
</dbReference>
<keyword evidence="1 4" id="KW-0489">Methyltransferase</keyword>
<organism evidence="4 5">
    <name type="scientific">Roseicyclus elongatus DSM 19469</name>
    <dbReference type="NCBI Taxonomy" id="1294273"/>
    <lineage>
        <taxon>Bacteria</taxon>
        <taxon>Pseudomonadati</taxon>
        <taxon>Pseudomonadota</taxon>
        <taxon>Alphaproteobacteria</taxon>
        <taxon>Rhodobacterales</taxon>
        <taxon>Roseobacteraceae</taxon>
        <taxon>Roseicyclus</taxon>
    </lineage>
</organism>
<name>W8RQC3_9RHOB</name>
<dbReference type="KEGG" id="red:roselon_00964"/>
<evidence type="ECO:0000256" key="1">
    <source>
        <dbReference type="ARBA" id="ARBA00022603"/>
    </source>
</evidence>
<gene>
    <name evidence="4" type="ORF">roselon_00964</name>
</gene>
<proteinExistence type="predicted"/>
<dbReference type="SUPFAM" id="SSF53335">
    <property type="entry name" value="S-adenosyl-L-methionine-dependent methyltransferases"/>
    <property type="match status" value="1"/>
</dbReference>
<reference evidence="4 5" key="1">
    <citation type="submission" date="2013-03" db="EMBL/GenBank/DDBJ databases">
        <authorList>
            <person name="Fiebig A."/>
            <person name="Goeker M."/>
            <person name="Klenk H.-P.P."/>
        </authorList>
    </citation>
    <scope>NUCLEOTIDE SEQUENCE [LARGE SCALE GENOMIC DNA]</scope>
    <source>
        <strain evidence="5">DSM 19469</strain>
    </source>
</reference>
<dbReference type="eggNOG" id="COG2226">
    <property type="taxonomic scope" value="Bacteria"/>
</dbReference>
<dbReference type="HOGENOM" id="CLU_046586_0_3_5"/>
<evidence type="ECO:0000313" key="5">
    <source>
        <dbReference type="Proteomes" id="UP000019593"/>
    </source>
</evidence>
<accession>W8RQC3</accession>
<dbReference type="STRING" id="1294273.roselon_00964"/>
<dbReference type="PATRIC" id="fig|1294273.3.peg.944"/>
<dbReference type="GO" id="GO:0008757">
    <property type="term" value="F:S-adenosylmethionine-dependent methyltransferase activity"/>
    <property type="evidence" value="ECO:0007669"/>
    <property type="project" value="InterPro"/>
</dbReference>
<dbReference type="PANTHER" id="PTHR13090">
    <property type="entry name" value="ARGININE-HYDROXYLASE NDUFAF5, MITOCHONDRIAL"/>
    <property type="match status" value="1"/>
</dbReference>
<dbReference type="RefSeq" id="WP_025311238.1">
    <property type="nucleotide sequence ID" value="NZ_CP004372.1"/>
</dbReference>
<feature type="domain" description="Methyltransferase type 11" evidence="3">
    <location>
        <begin position="72"/>
        <end position="119"/>
    </location>
</feature>
<dbReference type="Proteomes" id="UP000019593">
    <property type="component" value="Chromosome"/>
</dbReference>
<evidence type="ECO:0000256" key="2">
    <source>
        <dbReference type="ARBA" id="ARBA00022679"/>
    </source>
</evidence>
<dbReference type="GO" id="GO:0032259">
    <property type="term" value="P:methylation"/>
    <property type="evidence" value="ECO:0007669"/>
    <property type="project" value="UniProtKB-KW"/>
</dbReference>
<evidence type="ECO:0000259" key="3">
    <source>
        <dbReference type="Pfam" id="PF08241"/>
    </source>
</evidence>
<dbReference type="OrthoDB" id="9793723at2"/>
<keyword evidence="5" id="KW-1185">Reference proteome</keyword>
<dbReference type="InterPro" id="IPR050602">
    <property type="entry name" value="Malonyl-ACP_OMT"/>
</dbReference>
<dbReference type="InterPro" id="IPR029063">
    <property type="entry name" value="SAM-dependent_MTases_sf"/>
</dbReference>
<dbReference type="InterPro" id="IPR013216">
    <property type="entry name" value="Methyltransf_11"/>
</dbReference>
<sequence length="285" mass="31315">MTRPDQQPRLVDAGALAQRRARARLDRAGFLHDEAMVEIEERLIDVNRRFTSPAIVTPFAAKWTGFLPKARLVADDELLDLQPGAHDLVIHAMGLHWANDPVGQIVQCRRALKPDGLFLAVCFGGETLIELRQTLAEAEIATLGGLSPRVAPMAEIRDMGSLLQRAGLALPVADRVKRTVHYSDAFALMRDLRDMGEGNALSDRHRSPVPRTVFAQMAALYADRFGTPDGRVAATFDLAFLTGWAPHDSQQKPLRPGAARHRLADALNTTEFDETAIPALHGPDE</sequence>
<dbReference type="EMBL" id="CP004372">
    <property type="protein sequence ID" value="AHM03364.1"/>
    <property type="molecule type" value="Genomic_DNA"/>
</dbReference>
<evidence type="ECO:0000313" key="4">
    <source>
        <dbReference type="EMBL" id="AHM03364.1"/>
    </source>
</evidence>
<dbReference type="Gene3D" id="3.40.50.150">
    <property type="entry name" value="Vaccinia Virus protein VP39"/>
    <property type="match status" value="1"/>
</dbReference>
<dbReference type="AlphaFoldDB" id="W8RQC3"/>